<accession>A0AAJ0C5B9</accession>
<name>A0AAJ0C5B9_9PEZI</name>
<dbReference type="EMBL" id="MU839000">
    <property type="protein sequence ID" value="KAK1770454.1"/>
    <property type="molecule type" value="Genomic_DNA"/>
</dbReference>
<evidence type="ECO:0000313" key="1">
    <source>
        <dbReference type="EMBL" id="KAK1770454.1"/>
    </source>
</evidence>
<evidence type="ECO:0000313" key="2">
    <source>
        <dbReference type="Proteomes" id="UP001244011"/>
    </source>
</evidence>
<sequence length="91" mass="10130">MNPPGDFCVNLQHVNPQSADSLQYWASVVDLCDESVRIYPADEGGRDVFALGSIIVKSSHLYKTEDSQHGEIDYSYAMLMSPKLLLLPRVS</sequence>
<dbReference type="GeneID" id="85306344"/>
<reference evidence="1" key="1">
    <citation type="submission" date="2023-06" db="EMBL/GenBank/DDBJ databases">
        <title>Genome-scale phylogeny and comparative genomics of the fungal order Sordariales.</title>
        <authorList>
            <consortium name="Lawrence Berkeley National Laboratory"/>
            <person name="Hensen N."/>
            <person name="Bonometti L."/>
            <person name="Westerberg I."/>
            <person name="Brannstrom I.O."/>
            <person name="Guillou S."/>
            <person name="Cros-Aarteil S."/>
            <person name="Calhoun S."/>
            <person name="Haridas S."/>
            <person name="Kuo A."/>
            <person name="Mondo S."/>
            <person name="Pangilinan J."/>
            <person name="Riley R."/>
            <person name="Labutti K."/>
            <person name="Andreopoulos B."/>
            <person name="Lipzen A."/>
            <person name="Chen C."/>
            <person name="Yanf M."/>
            <person name="Daum C."/>
            <person name="Ng V."/>
            <person name="Clum A."/>
            <person name="Steindorff A."/>
            <person name="Ohm R."/>
            <person name="Martin F."/>
            <person name="Silar P."/>
            <person name="Natvig D."/>
            <person name="Lalanne C."/>
            <person name="Gautier V."/>
            <person name="Ament-Velasquez S.L."/>
            <person name="Kruys A."/>
            <person name="Hutchinson M.I."/>
            <person name="Powell A.J."/>
            <person name="Barry K."/>
            <person name="Miller A.N."/>
            <person name="Grigoriev I.V."/>
            <person name="Debuchy R."/>
            <person name="Gladieux P."/>
            <person name="Thoren M.H."/>
            <person name="Johannesson H."/>
        </authorList>
    </citation>
    <scope>NUCLEOTIDE SEQUENCE</scope>
    <source>
        <strain evidence="1">8032-3</strain>
    </source>
</reference>
<dbReference type="RefSeq" id="XP_060286667.1">
    <property type="nucleotide sequence ID" value="XM_060423157.1"/>
</dbReference>
<keyword evidence="2" id="KW-1185">Reference proteome</keyword>
<dbReference type="AlphaFoldDB" id="A0AAJ0C5B9"/>
<dbReference type="Proteomes" id="UP001244011">
    <property type="component" value="Unassembled WGS sequence"/>
</dbReference>
<comment type="caution">
    <text evidence="1">The sequence shown here is derived from an EMBL/GenBank/DDBJ whole genome shotgun (WGS) entry which is preliminary data.</text>
</comment>
<gene>
    <name evidence="1" type="ORF">QBC33DRAFT_267311</name>
</gene>
<protein>
    <submittedName>
        <fullName evidence="1">Uncharacterized protein</fullName>
    </submittedName>
</protein>
<organism evidence="1 2">
    <name type="scientific">Phialemonium atrogriseum</name>
    <dbReference type="NCBI Taxonomy" id="1093897"/>
    <lineage>
        <taxon>Eukaryota</taxon>
        <taxon>Fungi</taxon>
        <taxon>Dikarya</taxon>
        <taxon>Ascomycota</taxon>
        <taxon>Pezizomycotina</taxon>
        <taxon>Sordariomycetes</taxon>
        <taxon>Sordariomycetidae</taxon>
        <taxon>Cephalothecales</taxon>
        <taxon>Cephalothecaceae</taxon>
        <taxon>Phialemonium</taxon>
    </lineage>
</organism>
<proteinExistence type="predicted"/>